<evidence type="ECO:0000313" key="2">
    <source>
        <dbReference type="EMBL" id="KAF3455496.1"/>
    </source>
</evidence>
<evidence type="ECO:0000313" key="3">
    <source>
        <dbReference type="Proteomes" id="UP000796880"/>
    </source>
</evidence>
<feature type="region of interest" description="Disordered" evidence="1">
    <location>
        <begin position="142"/>
        <end position="162"/>
    </location>
</feature>
<dbReference type="Proteomes" id="UP000796880">
    <property type="component" value="Unassembled WGS sequence"/>
</dbReference>
<proteinExistence type="predicted"/>
<feature type="region of interest" description="Disordered" evidence="1">
    <location>
        <begin position="1"/>
        <end position="44"/>
    </location>
</feature>
<reference evidence="2" key="1">
    <citation type="submission" date="2020-03" db="EMBL/GenBank/DDBJ databases">
        <title>A high-quality chromosome-level genome assembly of a woody plant with both climbing and erect habits, Rhamnella rubrinervis.</title>
        <authorList>
            <person name="Lu Z."/>
            <person name="Yang Y."/>
            <person name="Zhu X."/>
            <person name="Sun Y."/>
        </authorList>
    </citation>
    <scope>NUCLEOTIDE SEQUENCE</scope>
    <source>
        <strain evidence="2">BYM</strain>
        <tissue evidence="2">Leaf</tissue>
    </source>
</reference>
<dbReference type="EMBL" id="VOIH02000001">
    <property type="protein sequence ID" value="KAF3455496.1"/>
    <property type="molecule type" value="Genomic_DNA"/>
</dbReference>
<gene>
    <name evidence="2" type="ORF">FNV43_RR00125</name>
</gene>
<comment type="caution">
    <text evidence="2">The sequence shown here is derived from an EMBL/GenBank/DDBJ whole genome shotgun (WGS) entry which is preliminary data.</text>
</comment>
<name>A0A8K0MQW8_9ROSA</name>
<accession>A0A8K0MQW8</accession>
<organism evidence="2 3">
    <name type="scientific">Rhamnella rubrinervis</name>
    <dbReference type="NCBI Taxonomy" id="2594499"/>
    <lineage>
        <taxon>Eukaryota</taxon>
        <taxon>Viridiplantae</taxon>
        <taxon>Streptophyta</taxon>
        <taxon>Embryophyta</taxon>
        <taxon>Tracheophyta</taxon>
        <taxon>Spermatophyta</taxon>
        <taxon>Magnoliopsida</taxon>
        <taxon>eudicotyledons</taxon>
        <taxon>Gunneridae</taxon>
        <taxon>Pentapetalae</taxon>
        <taxon>rosids</taxon>
        <taxon>fabids</taxon>
        <taxon>Rosales</taxon>
        <taxon>Rhamnaceae</taxon>
        <taxon>rhamnoid group</taxon>
        <taxon>Rhamneae</taxon>
        <taxon>Rhamnella</taxon>
    </lineage>
</organism>
<feature type="compositionally biased region" description="Low complexity" evidence="1">
    <location>
        <begin position="1"/>
        <end position="22"/>
    </location>
</feature>
<dbReference type="AlphaFoldDB" id="A0A8K0MQW8"/>
<evidence type="ECO:0000256" key="1">
    <source>
        <dbReference type="SAM" id="MobiDB-lite"/>
    </source>
</evidence>
<sequence>MPSSSFSSLQSDLPFSSLLANRSPPPRNRRSTNRTSSSSKSSALHGSWNFGSFPSQQAFSLSKKALEESISLVPRSLKLQKNAAADTVEDSGDTNRSIPIKMGKPIPNFQNLVITKLAMQLANVLGLFDHFQSTDFPNNFSPAPLPGKSEAQCPLSSGSKEY</sequence>
<keyword evidence="3" id="KW-1185">Reference proteome</keyword>
<feature type="compositionally biased region" description="Low complexity" evidence="1">
    <location>
        <begin position="33"/>
        <end position="42"/>
    </location>
</feature>
<protein>
    <submittedName>
        <fullName evidence="2">Uncharacterized protein</fullName>
    </submittedName>
</protein>